<proteinExistence type="inferred from homology"/>
<keyword evidence="5" id="KW-1185">Reference proteome</keyword>
<feature type="compositionally biased region" description="Basic and acidic residues" evidence="2">
    <location>
        <begin position="46"/>
        <end position="57"/>
    </location>
</feature>
<dbReference type="OrthoDB" id="2143260at2"/>
<comment type="similarity">
    <text evidence="1">Belongs to the UPF0337 (CsbD) family.</text>
</comment>
<gene>
    <name evidence="4" type="ORF">EXE58_06980</name>
</gene>
<evidence type="ECO:0000313" key="5">
    <source>
        <dbReference type="Proteomes" id="UP000294853"/>
    </source>
</evidence>
<dbReference type="Pfam" id="PF05532">
    <property type="entry name" value="CsbD"/>
    <property type="match status" value="1"/>
</dbReference>
<evidence type="ECO:0000256" key="2">
    <source>
        <dbReference type="SAM" id="MobiDB-lite"/>
    </source>
</evidence>
<dbReference type="EMBL" id="CP038436">
    <property type="protein sequence ID" value="QBX55219.1"/>
    <property type="molecule type" value="Genomic_DNA"/>
</dbReference>
<accession>A0A4P7IDI0</accession>
<organism evidence="4 5">
    <name type="scientific">Nocardioides seonyuensis</name>
    <dbReference type="NCBI Taxonomy" id="2518371"/>
    <lineage>
        <taxon>Bacteria</taxon>
        <taxon>Bacillati</taxon>
        <taxon>Actinomycetota</taxon>
        <taxon>Actinomycetes</taxon>
        <taxon>Propionibacteriales</taxon>
        <taxon>Nocardioidaceae</taxon>
        <taxon>Nocardioides</taxon>
    </lineage>
</organism>
<feature type="domain" description="CsbD-like" evidence="3">
    <location>
        <begin position="5"/>
        <end position="57"/>
    </location>
</feature>
<dbReference type="Gene3D" id="1.10.1470.10">
    <property type="entry name" value="YjbJ"/>
    <property type="match status" value="1"/>
</dbReference>
<feature type="region of interest" description="Disordered" evidence="2">
    <location>
        <begin position="1"/>
        <end position="57"/>
    </location>
</feature>
<dbReference type="RefSeq" id="WP_135267187.1">
    <property type="nucleotide sequence ID" value="NZ_CP038436.1"/>
</dbReference>
<sequence>MGLDDKIQNKTEDLTGKAKEHAGKATDDESLEAEGKGDQMGANLKDAGEKVKDAFKK</sequence>
<evidence type="ECO:0000256" key="1">
    <source>
        <dbReference type="ARBA" id="ARBA00009129"/>
    </source>
</evidence>
<dbReference type="SUPFAM" id="SSF69047">
    <property type="entry name" value="Hypothetical protein YjbJ"/>
    <property type="match status" value="1"/>
</dbReference>
<evidence type="ECO:0000259" key="3">
    <source>
        <dbReference type="Pfam" id="PF05532"/>
    </source>
</evidence>
<dbReference type="Proteomes" id="UP000294853">
    <property type="component" value="Chromosome"/>
</dbReference>
<protein>
    <submittedName>
        <fullName evidence="4">CsbD family protein</fullName>
    </submittedName>
</protein>
<dbReference type="AlphaFoldDB" id="A0A4P7IDI0"/>
<dbReference type="InterPro" id="IPR008462">
    <property type="entry name" value="CsbD"/>
</dbReference>
<reference evidence="4 5" key="1">
    <citation type="submission" date="2019-03" db="EMBL/GenBank/DDBJ databases">
        <title>Three New Species of Nocardioides, Nocardioides euryhalodurans sp. nov., Nocardioides seonyuensis sp. nov. and Nocardioides eburneoflavus sp. nov. Iolated from Soil.</title>
        <authorList>
            <person name="Roh S.G."/>
            <person name="Lee C."/>
            <person name="Kim M.-K."/>
            <person name="Kim S.B."/>
        </authorList>
    </citation>
    <scope>NUCLEOTIDE SEQUENCE [LARGE SCALE GENOMIC DNA]</scope>
    <source>
        <strain evidence="4 5">MMS17-SY207-3</strain>
    </source>
</reference>
<dbReference type="InterPro" id="IPR036629">
    <property type="entry name" value="YjbJ_sf"/>
</dbReference>
<name>A0A4P7IDI0_9ACTN</name>
<evidence type="ECO:0000313" key="4">
    <source>
        <dbReference type="EMBL" id="QBX55219.1"/>
    </source>
</evidence>
<feature type="compositionally biased region" description="Basic and acidic residues" evidence="2">
    <location>
        <begin position="1"/>
        <end position="37"/>
    </location>
</feature>
<dbReference type="KEGG" id="nsn:EXE58_06980"/>